<gene>
    <name evidence="1" type="primary">ORF125196</name>
</gene>
<name>A0A0B7AMQ1_9EUPU</name>
<protein>
    <submittedName>
        <fullName evidence="1">Uncharacterized protein</fullName>
    </submittedName>
</protein>
<evidence type="ECO:0000313" key="1">
    <source>
        <dbReference type="EMBL" id="CEK81271.1"/>
    </source>
</evidence>
<dbReference type="AlphaFoldDB" id="A0A0B7AMQ1"/>
<accession>A0A0B7AMQ1</accession>
<reference evidence="1" key="1">
    <citation type="submission" date="2014-12" db="EMBL/GenBank/DDBJ databases">
        <title>Insight into the proteome of Arion vulgaris.</title>
        <authorList>
            <person name="Aradska J."/>
            <person name="Bulat T."/>
            <person name="Smidak R."/>
            <person name="Sarate P."/>
            <person name="Gangsoo J."/>
            <person name="Sialana F."/>
            <person name="Bilban M."/>
            <person name="Lubec G."/>
        </authorList>
    </citation>
    <scope>NUCLEOTIDE SEQUENCE</scope>
    <source>
        <tissue evidence="1">Skin</tissue>
    </source>
</reference>
<organism evidence="1">
    <name type="scientific">Arion vulgaris</name>
    <dbReference type="NCBI Taxonomy" id="1028688"/>
    <lineage>
        <taxon>Eukaryota</taxon>
        <taxon>Metazoa</taxon>
        <taxon>Spiralia</taxon>
        <taxon>Lophotrochozoa</taxon>
        <taxon>Mollusca</taxon>
        <taxon>Gastropoda</taxon>
        <taxon>Heterobranchia</taxon>
        <taxon>Euthyneura</taxon>
        <taxon>Panpulmonata</taxon>
        <taxon>Eupulmonata</taxon>
        <taxon>Stylommatophora</taxon>
        <taxon>Helicina</taxon>
        <taxon>Arionoidea</taxon>
        <taxon>Arionidae</taxon>
        <taxon>Arion</taxon>
    </lineage>
</organism>
<dbReference type="EMBL" id="HACG01034406">
    <property type="protein sequence ID" value="CEK81271.1"/>
    <property type="molecule type" value="Transcribed_RNA"/>
</dbReference>
<sequence length="90" mass="10103">MHTPNINVIHNTHSTSHTTNVKPQTSTKCERSCERLAQSHHMIHTTGKLHCLGWHGNPPWKKLVFVLAQAKTTFNVTSPCVHITLIILSC</sequence>
<proteinExistence type="predicted"/>